<reference evidence="3" key="1">
    <citation type="journal article" date="2019" name="Int. J. Syst. Evol. Microbiol.">
        <title>The Global Catalogue of Microorganisms (GCM) 10K type strain sequencing project: providing services to taxonomists for standard genome sequencing and annotation.</title>
        <authorList>
            <consortium name="The Broad Institute Genomics Platform"/>
            <consortium name="The Broad Institute Genome Sequencing Center for Infectious Disease"/>
            <person name="Wu L."/>
            <person name="Ma J."/>
        </authorList>
    </citation>
    <scope>NUCLEOTIDE SEQUENCE [LARGE SCALE GENOMIC DNA]</scope>
    <source>
        <strain evidence="3">CGMCC 1.12931</strain>
    </source>
</reference>
<dbReference type="Gene3D" id="3.10.129.10">
    <property type="entry name" value="Hotdog Thioesterase"/>
    <property type="match status" value="1"/>
</dbReference>
<keyword evidence="1" id="KW-0456">Lyase</keyword>
<organism evidence="2 3">
    <name type="scientific">Psychroflexus planctonicus</name>
    <dbReference type="NCBI Taxonomy" id="1526575"/>
    <lineage>
        <taxon>Bacteria</taxon>
        <taxon>Pseudomonadati</taxon>
        <taxon>Bacteroidota</taxon>
        <taxon>Flavobacteriia</taxon>
        <taxon>Flavobacteriales</taxon>
        <taxon>Flavobacteriaceae</taxon>
        <taxon>Psychroflexus</taxon>
    </lineage>
</organism>
<dbReference type="PANTHER" id="PTHR30272:SF1">
    <property type="entry name" value="3-HYDROXYACYL-[ACYL-CARRIER-PROTEIN] DEHYDRATASE"/>
    <property type="match status" value="1"/>
</dbReference>
<protein>
    <submittedName>
        <fullName evidence="2">Beta-hydroxyacyl-ACP dehydratase</fullName>
    </submittedName>
</protein>
<dbReference type="InterPro" id="IPR029069">
    <property type="entry name" value="HotDog_dom_sf"/>
</dbReference>
<dbReference type="EMBL" id="BMGM01000003">
    <property type="protein sequence ID" value="GGE29641.1"/>
    <property type="molecule type" value="Genomic_DNA"/>
</dbReference>
<proteinExistence type="predicted"/>
<keyword evidence="3" id="KW-1185">Reference proteome</keyword>
<sequence length="150" mass="16931">MNHHLISKLPYGKDFLFVDEILEVSEKHIHGSYFFSKELAFYASHFEGQPVTPGVILTECAAQIGLACFGIYLTSNETKLAENQFIVLSESNMEFTKPVYPDERVYVRANLVYFRFNKLKVNVEMKTANKQNIAKGTLAGMLAKTGKNNA</sequence>
<comment type="caution">
    <text evidence="2">The sequence shown here is derived from an EMBL/GenBank/DDBJ whole genome shotgun (WGS) entry which is preliminary data.</text>
</comment>
<evidence type="ECO:0000313" key="3">
    <source>
        <dbReference type="Proteomes" id="UP000599179"/>
    </source>
</evidence>
<evidence type="ECO:0000256" key="1">
    <source>
        <dbReference type="ARBA" id="ARBA00023239"/>
    </source>
</evidence>
<dbReference type="RefSeq" id="WP_188457781.1">
    <property type="nucleotide sequence ID" value="NZ_BMGM01000003.1"/>
</dbReference>
<dbReference type="InterPro" id="IPR013114">
    <property type="entry name" value="FabA_FabZ"/>
</dbReference>
<evidence type="ECO:0000313" key="2">
    <source>
        <dbReference type="EMBL" id="GGE29641.1"/>
    </source>
</evidence>
<dbReference type="Proteomes" id="UP000599179">
    <property type="component" value="Unassembled WGS sequence"/>
</dbReference>
<name>A0ABQ1SFK9_9FLAO</name>
<dbReference type="Pfam" id="PF07977">
    <property type="entry name" value="FabA"/>
    <property type="match status" value="1"/>
</dbReference>
<gene>
    <name evidence="2" type="ORF">GCM10010832_07710</name>
</gene>
<accession>A0ABQ1SFK9</accession>
<dbReference type="PANTHER" id="PTHR30272">
    <property type="entry name" value="3-HYDROXYACYL-[ACYL-CARRIER-PROTEIN] DEHYDRATASE"/>
    <property type="match status" value="1"/>
</dbReference>
<dbReference type="SUPFAM" id="SSF54637">
    <property type="entry name" value="Thioesterase/thiol ester dehydrase-isomerase"/>
    <property type="match status" value="1"/>
</dbReference>